<evidence type="ECO:0000256" key="1">
    <source>
        <dbReference type="ARBA" id="ARBA00022505"/>
    </source>
</evidence>
<dbReference type="EMBL" id="BMPG01000002">
    <property type="protein sequence ID" value="GGL56394.1"/>
    <property type="molecule type" value="Genomic_DNA"/>
</dbReference>
<reference evidence="5" key="1">
    <citation type="journal article" date="2014" name="Int. J. Syst. Evol. Microbiol.">
        <title>Complete genome sequence of Corynebacterium casei LMG S-19264T (=DSM 44701T), isolated from a smear-ripened cheese.</title>
        <authorList>
            <consortium name="US DOE Joint Genome Institute (JGI-PGF)"/>
            <person name="Walter F."/>
            <person name="Albersmeier A."/>
            <person name="Kalinowski J."/>
            <person name="Ruckert C."/>
        </authorList>
    </citation>
    <scope>NUCLEOTIDE SEQUENCE</scope>
    <source>
        <strain evidence="5">JCM 19596</strain>
    </source>
</reference>
<dbReference type="PANTHER" id="PTHR11908:SF132">
    <property type="entry name" value="ALDEHYDE OXIDASE 1-RELATED"/>
    <property type="match status" value="1"/>
</dbReference>
<dbReference type="AlphaFoldDB" id="A0A830FAQ5"/>
<dbReference type="InterPro" id="IPR016208">
    <property type="entry name" value="Ald_Oxase/xanthine_DH-like"/>
</dbReference>
<organism evidence="5 6">
    <name type="scientific">Halocalculus aciditolerans</name>
    <dbReference type="NCBI Taxonomy" id="1383812"/>
    <lineage>
        <taxon>Archaea</taxon>
        <taxon>Methanobacteriati</taxon>
        <taxon>Methanobacteriota</taxon>
        <taxon>Stenosarchaea group</taxon>
        <taxon>Halobacteria</taxon>
        <taxon>Halobacteriales</taxon>
        <taxon>Halobacteriaceae</taxon>
        <taxon>Halocalculus</taxon>
    </lineage>
</organism>
<protein>
    <submittedName>
        <fullName evidence="5">Aldehyde dehydrogenase</fullName>
    </submittedName>
</protein>
<comment type="caution">
    <text evidence="5">The sequence shown here is derived from an EMBL/GenBank/DDBJ whole genome shotgun (WGS) entry which is preliminary data.</text>
</comment>
<dbReference type="Pfam" id="PF01315">
    <property type="entry name" value="Ald_Xan_dh_C"/>
    <property type="match status" value="1"/>
</dbReference>
<accession>A0A830FAQ5</accession>
<feature type="region of interest" description="Disordered" evidence="3">
    <location>
        <begin position="1"/>
        <end position="39"/>
    </location>
</feature>
<dbReference type="Pfam" id="PF02738">
    <property type="entry name" value="MoCoBD_1"/>
    <property type="match status" value="1"/>
</dbReference>
<dbReference type="GO" id="GO:0016491">
    <property type="term" value="F:oxidoreductase activity"/>
    <property type="evidence" value="ECO:0007669"/>
    <property type="project" value="UniProtKB-KW"/>
</dbReference>
<dbReference type="GO" id="GO:0005506">
    <property type="term" value="F:iron ion binding"/>
    <property type="evidence" value="ECO:0007669"/>
    <property type="project" value="InterPro"/>
</dbReference>
<dbReference type="SUPFAM" id="SSF56003">
    <property type="entry name" value="Molybdenum cofactor-binding domain"/>
    <property type="match status" value="1"/>
</dbReference>
<name>A0A830FAQ5_9EURY</name>
<feature type="compositionally biased region" description="Basic and acidic residues" evidence="3">
    <location>
        <begin position="10"/>
        <end position="30"/>
    </location>
</feature>
<keyword evidence="6" id="KW-1185">Reference proteome</keyword>
<dbReference type="OrthoDB" id="57164at2157"/>
<sequence>MTEPTVGEDAEARARAERHVGRPRERREDPDLLTGNAEYTDDITAPGETHLAFVRSPHGHADVEAIDTRAAEAMDGVLAAYTWADLREAGIPGRLPITDRVRGDVPGHPVLADGRVRYQGQPVAAVVAESRYRAADAAAAVDVSYTPREAAVDPVDATASDAPTLFEACPDNVATAGELGDEAATDAAFEDADEVVELDLVNNRLVANAMEPRAALARVHDGTLRVEMTSQSPHRHRSKLAQTLGLRENDVRVVAPDVGGGFGHKGHHHPGEAMAAWAARELDRPVKWVATRSENYQAGAHGRDHVTTAALAFDADGTIRGLRADTYAGVGGYGLGSGPALATWYGRLLAGEYEIPAVCCRTRGVFTNTAPVHSYRGAGRPEAIYVLERLVKRAADALGCDPAAFRRRNLLDPDDFPHETAVGATYDSGEYEAAMDRALDLVDYEAVREKRGEEGANGERGKRGERGERAERDDGRLVGVGLANFVESTGGGFESGVVRVHPDGGVTVFAGTHSHGQGHATTYAQIVADELGIPDEDVEVVEGDTDRIPAGTGTFGSRSTITAGSALAESAADVREKARDIAASELEAAPEDTVFEDGAFHVAGAPEQSVAFADVARAAYGRLPGDLEPGLEETTFFEQEETAYAFGTHAAVVAVDPETGEVDVERYVAVDDCGVQVNPKIVEGQVHGGVAQGLGQALYEGAQYDENGTLLTGSMQDYTVPKADQIPELTTDATETPSPTNPLGVKGIGEAGTIAAPPAVVNAVVDALEPYGVDHVDMPLTEERVWRAIQQSG</sequence>
<dbReference type="Gene3D" id="3.30.365.10">
    <property type="entry name" value="Aldehyde oxidase/xanthine dehydrogenase, molybdopterin binding domain"/>
    <property type="match status" value="4"/>
</dbReference>
<dbReference type="InterPro" id="IPR036856">
    <property type="entry name" value="Ald_Oxase/Xan_DH_a/b_sf"/>
</dbReference>
<evidence type="ECO:0000313" key="6">
    <source>
        <dbReference type="Proteomes" id="UP000607197"/>
    </source>
</evidence>
<dbReference type="SUPFAM" id="SSF54665">
    <property type="entry name" value="CO dehydrogenase molybdoprotein N-domain-like"/>
    <property type="match status" value="1"/>
</dbReference>
<dbReference type="Pfam" id="PF20256">
    <property type="entry name" value="MoCoBD_2"/>
    <property type="match status" value="1"/>
</dbReference>
<dbReference type="InterPro" id="IPR000674">
    <property type="entry name" value="Ald_Oxase/Xan_DH_a/b"/>
</dbReference>
<keyword evidence="2" id="KW-0560">Oxidoreductase</keyword>
<feature type="domain" description="Aldehyde oxidase/xanthine dehydrogenase a/b hammerhead" evidence="4">
    <location>
        <begin position="34"/>
        <end position="149"/>
    </location>
</feature>
<proteinExistence type="predicted"/>
<evidence type="ECO:0000313" key="5">
    <source>
        <dbReference type="EMBL" id="GGL56394.1"/>
    </source>
</evidence>
<keyword evidence="1" id="KW-0500">Molybdenum</keyword>
<dbReference type="InterPro" id="IPR046867">
    <property type="entry name" value="AldOxase/xan_DH_MoCoBD2"/>
</dbReference>
<reference evidence="5" key="2">
    <citation type="submission" date="2020-09" db="EMBL/GenBank/DDBJ databases">
        <authorList>
            <person name="Sun Q."/>
            <person name="Ohkuma M."/>
        </authorList>
    </citation>
    <scope>NUCLEOTIDE SEQUENCE</scope>
    <source>
        <strain evidence="5">JCM 19596</strain>
    </source>
</reference>
<dbReference type="PANTHER" id="PTHR11908">
    <property type="entry name" value="XANTHINE DEHYDROGENASE"/>
    <property type="match status" value="1"/>
</dbReference>
<dbReference type="InterPro" id="IPR037165">
    <property type="entry name" value="AldOxase/xan_DH_Mopterin-bd_sf"/>
</dbReference>
<feature type="region of interest" description="Disordered" evidence="3">
    <location>
        <begin position="449"/>
        <end position="472"/>
    </location>
</feature>
<evidence type="ECO:0000259" key="4">
    <source>
        <dbReference type="SMART" id="SM01008"/>
    </source>
</evidence>
<evidence type="ECO:0000256" key="3">
    <source>
        <dbReference type="SAM" id="MobiDB-lite"/>
    </source>
</evidence>
<evidence type="ECO:0000256" key="2">
    <source>
        <dbReference type="ARBA" id="ARBA00023002"/>
    </source>
</evidence>
<dbReference type="InterPro" id="IPR008274">
    <property type="entry name" value="AldOxase/xan_DH_MoCoBD1"/>
</dbReference>
<gene>
    <name evidence="5" type="ORF">GCM10009039_13140</name>
</gene>
<dbReference type="SMART" id="SM01008">
    <property type="entry name" value="Ald_Xan_dh_C"/>
    <property type="match status" value="1"/>
</dbReference>
<dbReference type="Gene3D" id="3.90.1170.50">
    <property type="entry name" value="Aldehyde oxidase/xanthine dehydrogenase, a/b hammerhead"/>
    <property type="match status" value="1"/>
</dbReference>
<dbReference type="Proteomes" id="UP000607197">
    <property type="component" value="Unassembled WGS sequence"/>
</dbReference>
<dbReference type="RefSeq" id="WP_188977175.1">
    <property type="nucleotide sequence ID" value="NZ_BMPG01000002.1"/>
</dbReference>